<proteinExistence type="predicted"/>
<keyword evidence="8" id="KW-1185">Reference proteome</keyword>
<dbReference type="Pfam" id="PF04055">
    <property type="entry name" value="Radical_SAM"/>
    <property type="match status" value="1"/>
</dbReference>
<keyword evidence="2" id="KW-0479">Metal-binding</keyword>
<keyword evidence="1" id="KW-0949">S-adenosyl-L-methionine</keyword>
<evidence type="ECO:0000256" key="4">
    <source>
        <dbReference type="ARBA" id="ARBA00023014"/>
    </source>
</evidence>
<dbReference type="SUPFAM" id="SSF102114">
    <property type="entry name" value="Radical SAM enzymes"/>
    <property type="match status" value="1"/>
</dbReference>
<keyword evidence="3" id="KW-0408">Iron</keyword>
<keyword evidence="4" id="KW-0411">Iron-sulfur</keyword>
<name>A0ABR7T0I2_HELCL</name>
<reference evidence="7 8" key="1">
    <citation type="submission" date="2020-07" db="EMBL/GenBank/DDBJ databases">
        <title>Draft whole-genome sequence of Heliobacterium chlorum DSM 3682, type strain.</title>
        <authorList>
            <person name="Kyndt J.A."/>
            <person name="Meyer T.E."/>
            <person name="Imhoff J.F."/>
        </authorList>
    </citation>
    <scope>NUCLEOTIDE SEQUENCE [LARGE SCALE GENOMIC DNA]</scope>
    <source>
        <strain evidence="7 8">DSM 3682</strain>
    </source>
</reference>
<feature type="coiled-coil region" evidence="5">
    <location>
        <begin position="197"/>
        <end position="224"/>
    </location>
</feature>
<protein>
    <submittedName>
        <fullName evidence="7">Radical SAM protein</fullName>
    </submittedName>
</protein>
<dbReference type="InterPro" id="IPR058240">
    <property type="entry name" value="rSAM_sf"/>
</dbReference>
<feature type="domain" description="Radical SAM core" evidence="6">
    <location>
        <begin position="1"/>
        <end position="222"/>
    </location>
</feature>
<dbReference type="PROSITE" id="PS51918">
    <property type="entry name" value="RADICAL_SAM"/>
    <property type="match status" value="1"/>
</dbReference>
<dbReference type="CDD" id="cd01335">
    <property type="entry name" value="Radical_SAM"/>
    <property type="match status" value="1"/>
</dbReference>
<evidence type="ECO:0000313" key="8">
    <source>
        <dbReference type="Proteomes" id="UP000617402"/>
    </source>
</evidence>
<dbReference type="PANTHER" id="PTHR11228:SF7">
    <property type="entry name" value="PQQA PEPTIDE CYCLASE"/>
    <property type="match status" value="1"/>
</dbReference>
<evidence type="ECO:0000256" key="1">
    <source>
        <dbReference type="ARBA" id="ARBA00022691"/>
    </source>
</evidence>
<dbReference type="SFLD" id="SFLDG01067">
    <property type="entry name" value="SPASM/twitch_domain_containing"/>
    <property type="match status" value="1"/>
</dbReference>
<accession>A0ABR7T0I2</accession>
<dbReference type="Proteomes" id="UP000617402">
    <property type="component" value="Unassembled WGS sequence"/>
</dbReference>
<sequence length="321" mass="35580">MLTFDLKVGYSCNNDCKHCVIADSRDKLINLGKSIDLTTAECVEQIEQAASNGAKNIVLTGGEVTIRNDLLSLLNKSKDLGLGIRMQTNGRLLSNLSLIESVKAIQDIHFIVALHGPDATTHDSITQRAGSFEETVQGITSMTGIEKKVIGKMVISKMNKNQLTEVLILLNDLGVKHVCLAFPHGQGGARVNFDELIPRYSDIADELKKAIQKAEELKMSIEFEAIPFCIIPNYPYLVGELQYLGEGGTFFAQVHEEILEWNCVRLAIKKKTEKCEACFYAPLCEGPWEEYIDRFGDADLSPVVAAAEEKEKLQYLLAQIK</sequence>
<dbReference type="RefSeq" id="WP_188039420.1">
    <property type="nucleotide sequence ID" value="NZ_JACVHF010000005.1"/>
</dbReference>
<comment type="caution">
    <text evidence="7">The sequence shown here is derived from an EMBL/GenBank/DDBJ whole genome shotgun (WGS) entry which is preliminary data.</text>
</comment>
<gene>
    <name evidence="7" type="ORF">H1S01_07235</name>
</gene>
<dbReference type="InterPro" id="IPR013785">
    <property type="entry name" value="Aldolase_TIM"/>
</dbReference>
<evidence type="ECO:0000259" key="6">
    <source>
        <dbReference type="PROSITE" id="PS51918"/>
    </source>
</evidence>
<dbReference type="EMBL" id="JACVHF010000005">
    <property type="protein sequence ID" value="MBC9784303.1"/>
    <property type="molecule type" value="Genomic_DNA"/>
</dbReference>
<evidence type="ECO:0000256" key="2">
    <source>
        <dbReference type="ARBA" id="ARBA00022723"/>
    </source>
</evidence>
<evidence type="ECO:0000256" key="3">
    <source>
        <dbReference type="ARBA" id="ARBA00023004"/>
    </source>
</evidence>
<dbReference type="SFLD" id="SFLDS00029">
    <property type="entry name" value="Radical_SAM"/>
    <property type="match status" value="1"/>
</dbReference>
<dbReference type="InterPro" id="IPR007197">
    <property type="entry name" value="rSAM"/>
</dbReference>
<evidence type="ECO:0000256" key="5">
    <source>
        <dbReference type="SAM" id="Coils"/>
    </source>
</evidence>
<dbReference type="InterPro" id="IPR050377">
    <property type="entry name" value="Radical_SAM_PqqE_MftC-like"/>
</dbReference>
<dbReference type="Gene3D" id="3.20.20.70">
    <property type="entry name" value="Aldolase class I"/>
    <property type="match status" value="1"/>
</dbReference>
<dbReference type="PANTHER" id="PTHR11228">
    <property type="entry name" value="RADICAL SAM DOMAIN PROTEIN"/>
    <property type="match status" value="1"/>
</dbReference>
<evidence type="ECO:0000313" key="7">
    <source>
        <dbReference type="EMBL" id="MBC9784303.1"/>
    </source>
</evidence>
<keyword evidence="5" id="KW-0175">Coiled coil</keyword>
<organism evidence="7 8">
    <name type="scientific">Heliobacterium chlorum</name>
    <dbReference type="NCBI Taxonomy" id="2698"/>
    <lineage>
        <taxon>Bacteria</taxon>
        <taxon>Bacillati</taxon>
        <taxon>Bacillota</taxon>
        <taxon>Clostridia</taxon>
        <taxon>Eubacteriales</taxon>
        <taxon>Heliobacteriaceae</taxon>
        <taxon>Heliobacterium</taxon>
    </lineage>
</organism>